<dbReference type="InterPro" id="IPR037066">
    <property type="entry name" value="Plug_dom_sf"/>
</dbReference>
<dbReference type="Gene3D" id="2.170.130.10">
    <property type="entry name" value="TonB-dependent receptor, plug domain"/>
    <property type="match status" value="1"/>
</dbReference>
<dbReference type="Pfam" id="PF00593">
    <property type="entry name" value="TonB_dep_Rec_b-barrel"/>
    <property type="match status" value="1"/>
</dbReference>
<keyword evidence="7 8" id="KW-0998">Cell outer membrane</keyword>
<comment type="subcellular location">
    <subcellularLocation>
        <location evidence="1 8">Cell outer membrane</location>
        <topology evidence="1 8">Multi-pass membrane protein</topology>
    </subcellularLocation>
</comment>
<dbReference type="InterPro" id="IPR010104">
    <property type="entry name" value="TonB_rcpt_bac"/>
</dbReference>
<evidence type="ECO:0000259" key="13">
    <source>
        <dbReference type="Pfam" id="PF07715"/>
    </source>
</evidence>
<feature type="signal peptide" evidence="11">
    <location>
        <begin position="1"/>
        <end position="24"/>
    </location>
</feature>
<evidence type="ECO:0000256" key="11">
    <source>
        <dbReference type="SAM" id="SignalP"/>
    </source>
</evidence>
<dbReference type="InterPro" id="IPR039426">
    <property type="entry name" value="TonB-dep_rcpt-like"/>
</dbReference>
<dbReference type="InterPro" id="IPR012910">
    <property type="entry name" value="Plug_dom"/>
</dbReference>
<comment type="similarity">
    <text evidence="8 9">Belongs to the TonB-dependent receptor family.</text>
</comment>
<keyword evidence="4 8" id="KW-0812">Transmembrane</keyword>
<comment type="caution">
    <text evidence="14">The sequence shown here is derived from an EMBL/GenBank/DDBJ whole genome shotgun (WGS) entry which is preliminary data.</text>
</comment>
<accession>A0ABV9BYU4</accession>
<feature type="domain" description="TonB-dependent receptor plug" evidence="13">
    <location>
        <begin position="74"/>
        <end position="183"/>
    </location>
</feature>
<gene>
    <name evidence="14" type="ORF">ACFO5W_04140</name>
</gene>
<evidence type="ECO:0000256" key="3">
    <source>
        <dbReference type="ARBA" id="ARBA00022452"/>
    </source>
</evidence>
<proteinExistence type="inferred from homology"/>
<dbReference type="RefSeq" id="WP_266150538.1">
    <property type="nucleotide sequence ID" value="NZ_CP064028.1"/>
</dbReference>
<evidence type="ECO:0000256" key="1">
    <source>
        <dbReference type="ARBA" id="ARBA00004571"/>
    </source>
</evidence>
<evidence type="ECO:0000256" key="7">
    <source>
        <dbReference type="ARBA" id="ARBA00023237"/>
    </source>
</evidence>
<evidence type="ECO:0000313" key="15">
    <source>
        <dbReference type="Proteomes" id="UP001595961"/>
    </source>
</evidence>
<dbReference type="EMBL" id="JBHSGA010000008">
    <property type="protein sequence ID" value="MFC4525818.1"/>
    <property type="molecule type" value="Genomic_DNA"/>
</dbReference>
<feature type="domain" description="TonB-dependent receptor-like beta-barrel" evidence="12">
    <location>
        <begin position="436"/>
        <end position="896"/>
    </location>
</feature>
<dbReference type="Proteomes" id="UP001595961">
    <property type="component" value="Unassembled WGS sequence"/>
</dbReference>
<evidence type="ECO:0000256" key="6">
    <source>
        <dbReference type="ARBA" id="ARBA00023136"/>
    </source>
</evidence>
<evidence type="ECO:0000256" key="2">
    <source>
        <dbReference type="ARBA" id="ARBA00022448"/>
    </source>
</evidence>
<organism evidence="14 15">
    <name type="scientific">Dyella halodurans</name>
    <dbReference type="NCBI Taxonomy" id="1920171"/>
    <lineage>
        <taxon>Bacteria</taxon>
        <taxon>Pseudomonadati</taxon>
        <taxon>Pseudomonadota</taxon>
        <taxon>Gammaproteobacteria</taxon>
        <taxon>Lysobacterales</taxon>
        <taxon>Rhodanobacteraceae</taxon>
        <taxon>Dyella</taxon>
    </lineage>
</organism>
<protein>
    <submittedName>
        <fullName evidence="14">TonB-dependent receptor</fullName>
    </submittedName>
</protein>
<feature type="chain" id="PRO_5046438574" evidence="11">
    <location>
        <begin position="25"/>
        <end position="929"/>
    </location>
</feature>
<dbReference type="NCBIfam" id="TIGR01782">
    <property type="entry name" value="TonB-Xanth-Caul"/>
    <property type="match status" value="1"/>
</dbReference>
<dbReference type="SUPFAM" id="SSF56935">
    <property type="entry name" value="Porins"/>
    <property type="match status" value="1"/>
</dbReference>
<dbReference type="PANTHER" id="PTHR40980:SF3">
    <property type="entry name" value="TONB-DEPENDENT RECEPTOR-LIKE BETA-BARREL DOMAIN-CONTAINING PROTEIN"/>
    <property type="match status" value="1"/>
</dbReference>
<evidence type="ECO:0000313" key="14">
    <source>
        <dbReference type="EMBL" id="MFC4525818.1"/>
    </source>
</evidence>
<evidence type="ECO:0000256" key="5">
    <source>
        <dbReference type="ARBA" id="ARBA00023077"/>
    </source>
</evidence>
<keyword evidence="6 8" id="KW-0472">Membrane</keyword>
<feature type="compositionally biased region" description="Low complexity" evidence="10">
    <location>
        <begin position="33"/>
        <end position="50"/>
    </location>
</feature>
<name>A0ABV9BYU4_9GAMM</name>
<dbReference type="InterPro" id="IPR036942">
    <property type="entry name" value="Beta-barrel_TonB_sf"/>
</dbReference>
<keyword evidence="14" id="KW-0675">Receptor</keyword>
<dbReference type="InterPro" id="IPR000531">
    <property type="entry name" value="Beta-barrel_TonB"/>
</dbReference>
<dbReference type="Gene3D" id="2.40.170.20">
    <property type="entry name" value="TonB-dependent receptor, beta-barrel domain"/>
    <property type="match status" value="1"/>
</dbReference>
<evidence type="ECO:0000256" key="9">
    <source>
        <dbReference type="RuleBase" id="RU003357"/>
    </source>
</evidence>
<evidence type="ECO:0000256" key="10">
    <source>
        <dbReference type="SAM" id="MobiDB-lite"/>
    </source>
</evidence>
<sequence>MSHRKTLLAVSIITGLCLAGSLHAQDATKPSGPAAAPAQSTDQQASADQAQAKQLATVTVTGIRASLQASMDTKRNADAIVDAVTALDIGKFPASNVAEALAQIPGVTLDRQLGATQRVSINGMDPSLNLTLLDGHPVAQAVWLYDDSPNRGFNFSLLSPEVIGAIEVYKSIEARLPEGAMGGLINMHTVRPLDAPSNTVSGSVGINYNDMVDSTRPSASIFYNWHNADKTFGFNVSAQHFEQFNNREGLENYGYSSVASVNTAALAKGNNAIQNELNAGTIKPTDMMPNQVAATNFQQVEKRDSITTNFEWAPTQSFTSNLNLMYSRDNLDNVNQSMYPWATNSPAGITSLTEGPNGIITSGTQAGTPCLNSTNCTSTAHTFTDNNARISHVTTKGADLQLDYKGDGWQLHGQGGVSDSRNPMQQAVKEIFYGGAFNWSLSQGPQFTDPSTANNPNYWADNGWGGNLGKELYKARDGYGQLDFTKDFDSFLNSVQVGARYVDHTESQTLNVYTGAQTLTLNQIGFGGLSNLQGSRDLGLSQSSIEHVQTMGQQAIFDAVTNSPGFGSATDPNSFWDNTFAVQQKNTSGYLQANFGNDNLRGNVGVRYVHTENSSSGWVIPASCASADVYPCNFPAGFGYITQNSSRNNWLPALNIAYNVTPDIILRGAGSETIAYAPFNQMAPYFAANDTVLTAVAGNPNLSPYRSVNWDGSAEWYFDPHSVVAVSFFYKNVLNYIVNAATMQERVNGSWTLPGYQINAASLIATGQCTTAGICNYNVTAPVDGGGATVKGGTLAYQQAYAYGFGLRANYTYSDAHTNNNGALPYNSKNSYTIAPYYEEGPYSASVAYSYRSSYLAGGYVAGAPATYIDGFKELDATLGYQINQYLSLNLNMLNLLNSKYYAYLGSKTQMSAEYVTGRQFMLKLQFKL</sequence>
<keyword evidence="2 8" id="KW-0813">Transport</keyword>
<dbReference type="Pfam" id="PF07715">
    <property type="entry name" value="Plug"/>
    <property type="match status" value="1"/>
</dbReference>
<keyword evidence="15" id="KW-1185">Reference proteome</keyword>
<feature type="region of interest" description="Disordered" evidence="10">
    <location>
        <begin position="27"/>
        <end position="50"/>
    </location>
</feature>
<evidence type="ECO:0000259" key="12">
    <source>
        <dbReference type="Pfam" id="PF00593"/>
    </source>
</evidence>
<dbReference type="CDD" id="cd01347">
    <property type="entry name" value="ligand_gated_channel"/>
    <property type="match status" value="1"/>
</dbReference>
<keyword evidence="3 8" id="KW-1134">Transmembrane beta strand</keyword>
<dbReference type="PANTHER" id="PTHR40980">
    <property type="entry name" value="PLUG DOMAIN-CONTAINING PROTEIN"/>
    <property type="match status" value="1"/>
</dbReference>
<reference evidence="15" key="1">
    <citation type="journal article" date="2019" name="Int. J. Syst. Evol. Microbiol.">
        <title>The Global Catalogue of Microorganisms (GCM) 10K type strain sequencing project: providing services to taxonomists for standard genome sequencing and annotation.</title>
        <authorList>
            <consortium name="The Broad Institute Genomics Platform"/>
            <consortium name="The Broad Institute Genome Sequencing Center for Infectious Disease"/>
            <person name="Wu L."/>
            <person name="Ma J."/>
        </authorList>
    </citation>
    <scope>NUCLEOTIDE SEQUENCE [LARGE SCALE GENOMIC DNA]</scope>
    <source>
        <strain evidence="15">CCM 4481</strain>
    </source>
</reference>
<evidence type="ECO:0000256" key="4">
    <source>
        <dbReference type="ARBA" id="ARBA00022692"/>
    </source>
</evidence>
<dbReference type="PROSITE" id="PS52016">
    <property type="entry name" value="TONB_DEPENDENT_REC_3"/>
    <property type="match status" value="1"/>
</dbReference>
<keyword evidence="11" id="KW-0732">Signal</keyword>
<keyword evidence="5 9" id="KW-0798">TonB box</keyword>
<evidence type="ECO:0000256" key="8">
    <source>
        <dbReference type="PROSITE-ProRule" id="PRU01360"/>
    </source>
</evidence>